<comment type="caution">
    <text evidence="2">The sequence shown here is derived from an EMBL/GenBank/DDBJ whole genome shotgun (WGS) entry which is preliminary data.</text>
</comment>
<dbReference type="InterPro" id="IPR032820">
    <property type="entry name" value="ATPase_put"/>
</dbReference>
<protein>
    <submittedName>
        <fullName evidence="2">AtpZ/AtpI family protein</fullName>
    </submittedName>
</protein>
<reference evidence="2 3" key="1">
    <citation type="journal article" date="2015" name="Int. J. Syst. Evol. Microbiol.">
        <title>Mariniphaga sediminis sp. nov., isolated from coastal sediment.</title>
        <authorList>
            <person name="Wang F.Q."/>
            <person name="Shen Q.Y."/>
            <person name="Chen G.J."/>
            <person name="Du Z.J."/>
        </authorList>
    </citation>
    <scope>NUCLEOTIDE SEQUENCE [LARGE SCALE GENOMIC DNA]</scope>
    <source>
        <strain evidence="2 3">SY21</strain>
    </source>
</reference>
<dbReference type="AlphaFoldDB" id="A0A399CS78"/>
<feature type="transmembrane region" description="Helical" evidence="1">
    <location>
        <begin position="20"/>
        <end position="39"/>
    </location>
</feature>
<evidence type="ECO:0000313" key="3">
    <source>
        <dbReference type="Proteomes" id="UP000266441"/>
    </source>
</evidence>
<accession>A0A399CS78</accession>
<keyword evidence="1" id="KW-1133">Transmembrane helix</keyword>
<sequence>MKNRQSPKNNKNKYDAFIRYSSLGFEMMIMIVAGTFLGYKIDQWMDNEFKGFTLGLMVLSVIGSIIYATRKLLKK</sequence>
<dbReference type="RefSeq" id="WP_119352120.1">
    <property type="nucleotide sequence ID" value="NZ_JBFHKJ010000001.1"/>
</dbReference>
<feature type="transmembrane region" description="Helical" evidence="1">
    <location>
        <begin position="51"/>
        <end position="69"/>
    </location>
</feature>
<evidence type="ECO:0000256" key="1">
    <source>
        <dbReference type="SAM" id="Phobius"/>
    </source>
</evidence>
<proteinExistence type="predicted"/>
<keyword evidence="3" id="KW-1185">Reference proteome</keyword>
<keyword evidence="1" id="KW-0472">Membrane</keyword>
<evidence type="ECO:0000313" key="2">
    <source>
        <dbReference type="EMBL" id="RIH62945.1"/>
    </source>
</evidence>
<gene>
    <name evidence="2" type="ORF">D1164_22280</name>
</gene>
<dbReference type="Proteomes" id="UP000266441">
    <property type="component" value="Unassembled WGS sequence"/>
</dbReference>
<organism evidence="2 3">
    <name type="scientific">Mariniphaga sediminis</name>
    <dbReference type="NCBI Taxonomy" id="1628158"/>
    <lineage>
        <taxon>Bacteria</taxon>
        <taxon>Pseudomonadati</taxon>
        <taxon>Bacteroidota</taxon>
        <taxon>Bacteroidia</taxon>
        <taxon>Marinilabiliales</taxon>
        <taxon>Prolixibacteraceae</taxon>
        <taxon>Mariniphaga</taxon>
    </lineage>
</organism>
<name>A0A399CS78_9BACT</name>
<dbReference type="EMBL" id="QWET01000030">
    <property type="protein sequence ID" value="RIH62945.1"/>
    <property type="molecule type" value="Genomic_DNA"/>
</dbReference>
<dbReference type="OrthoDB" id="9798708at2"/>
<dbReference type="Pfam" id="PF09527">
    <property type="entry name" value="ATPase_gene1"/>
    <property type="match status" value="1"/>
</dbReference>
<keyword evidence="1" id="KW-0812">Transmembrane</keyword>